<feature type="compositionally biased region" description="Acidic residues" evidence="1">
    <location>
        <begin position="78"/>
        <end position="88"/>
    </location>
</feature>
<feature type="region of interest" description="Disordered" evidence="1">
    <location>
        <begin position="64"/>
        <end position="104"/>
    </location>
</feature>
<gene>
    <name evidence="2" type="ORF">PHLCEN_2v4902</name>
</gene>
<dbReference type="EMBL" id="MLYV02000495">
    <property type="protein sequence ID" value="PSR90484.1"/>
    <property type="molecule type" value="Genomic_DNA"/>
</dbReference>
<keyword evidence="3" id="KW-1185">Reference proteome</keyword>
<reference evidence="2 3" key="1">
    <citation type="submission" date="2018-02" db="EMBL/GenBank/DDBJ databases">
        <title>Genome sequence of the basidiomycete white-rot fungus Phlebia centrifuga.</title>
        <authorList>
            <person name="Granchi Z."/>
            <person name="Peng M."/>
            <person name="de Vries R.P."/>
            <person name="Hilden K."/>
            <person name="Makela M.R."/>
            <person name="Grigoriev I."/>
            <person name="Riley R."/>
        </authorList>
    </citation>
    <scope>NUCLEOTIDE SEQUENCE [LARGE SCALE GENOMIC DNA]</scope>
    <source>
        <strain evidence="2 3">FBCC195</strain>
    </source>
</reference>
<organism evidence="2 3">
    <name type="scientific">Hermanssonia centrifuga</name>
    <dbReference type="NCBI Taxonomy" id="98765"/>
    <lineage>
        <taxon>Eukaryota</taxon>
        <taxon>Fungi</taxon>
        <taxon>Dikarya</taxon>
        <taxon>Basidiomycota</taxon>
        <taxon>Agaricomycotina</taxon>
        <taxon>Agaricomycetes</taxon>
        <taxon>Polyporales</taxon>
        <taxon>Meruliaceae</taxon>
        <taxon>Hermanssonia</taxon>
    </lineage>
</organism>
<accession>A0A2R6PG08</accession>
<dbReference type="AlphaFoldDB" id="A0A2R6PG08"/>
<evidence type="ECO:0000313" key="3">
    <source>
        <dbReference type="Proteomes" id="UP000186601"/>
    </source>
</evidence>
<comment type="caution">
    <text evidence="2">The sequence shown here is derived from an EMBL/GenBank/DDBJ whole genome shotgun (WGS) entry which is preliminary data.</text>
</comment>
<evidence type="ECO:0000313" key="2">
    <source>
        <dbReference type="EMBL" id="PSR90484.1"/>
    </source>
</evidence>
<proteinExistence type="predicted"/>
<feature type="compositionally biased region" description="Polar residues" evidence="1">
    <location>
        <begin position="94"/>
        <end position="104"/>
    </location>
</feature>
<name>A0A2R6PG08_9APHY</name>
<protein>
    <submittedName>
        <fullName evidence="2">Uncharacterized protein</fullName>
    </submittedName>
</protein>
<evidence type="ECO:0000256" key="1">
    <source>
        <dbReference type="SAM" id="MobiDB-lite"/>
    </source>
</evidence>
<dbReference type="Proteomes" id="UP000186601">
    <property type="component" value="Unassembled WGS sequence"/>
</dbReference>
<sequence length="104" mass="12201">MEARALPDNQTYLRRRVKIMPLVVSVPCIVRLRNRQHRQNLKGQVERAPFKLQRFQDWQRVSPEDYAEWQRKNPEMSSDSDDESGDASDEGHTSQRSGLSEWSS</sequence>